<dbReference type="RefSeq" id="WP_187032051.1">
    <property type="nucleotide sequence ID" value="NZ_AP023420.1"/>
</dbReference>
<proteinExistence type="predicted"/>
<evidence type="ECO:0000313" key="1">
    <source>
        <dbReference type="EMBL" id="BCK84339.1"/>
    </source>
</evidence>
<dbReference type="KEGG" id="pfaa:MM59RIKEN_16580"/>
<dbReference type="EMBL" id="AP023420">
    <property type="protein sequence ID" value="BCK84339.1"/>
    <property type="molecule type" value="Genomic_DNA"/>
</dbReference>
<dbReference type="Gene3D" id="2.10.10.20">
    <property type="entry name" value="Carbohydrate-binding module superfamily 5/12"/>
    <property type="match status" value="1"/>
</dbReference>
<dbReference type="AlphaFoldDB" id="A0A810Q7T8"/>
<evidence type="ECO:0000313" key="2">
    <source>
        <dbReference type="Proteomes" id="UP000679848"/>
    </source>
</evidence>
<organism evidence="1 2">
    <name type="scientific">Pusillibacter faecalis</name>
    <dbReference type="NCBI Taxonomy" id="2714358"/>
    <lineage>
        <taxon>Bacteria</taxon>
        <taxon>Bacillati</taxon>
        <taxon>Bacillota</taxon>
        <taxon>Clostridia</taxon>
        <taxon>Eubacteriales</taxon>
        <taxon>Oscillospiraceae</taxon>
        <taxon>Pusillibacter</taxon>
    </lineage>
</organism>
<accession>A0A810Q7T8</accession>
<gene>
    <name evidence="1" type="ORF">MM59RIKEN_16580</name>
</gene>
<name>A0A810Q7T8_9FIRM</name>
<reference evidence="1" key="1">
    <citation type="submission" date="2020-09" db="EMBL/GenBank/DDBJ databases">
        <title>New species isolated from human feces.</title>
        <authorList>
            <person name="Kitahara M."/>
            <person name="Shigeno Y."/>
            <person name="Shime M."/>
            <person name="Matsumoto Y."/>
            <person name="Nakamura S."/>
            <person name="Motooka D."/>
            <person name="Fukuoka S."/>
            <person name="Nishikawa H."/>
            <person name="Benno Y."/>
        </authorList>
    </citation>
    <scope>NUCLEOTIDE SEQUENCE</scope>
    <source>
        <strain evidence="1">MM59</strain>
    </source>
</reference>
<dbReference type="Proteomes" id="UP000679848">
    <property type="component" value="Chromosome"/>
</dbReference>
<keyword evidence="2" id="KW-1185">Reference proteome</keyword>
<sequence length="163" mass="18125">MAEMLALAKDKLRAQGMADAAALAQRAVSGEVGNAELLAGKSKIPTWRPRSFLTPETPVGKPYQWEDIVYKLLQQHDASSQPDWTPDKVPALWAAVSPEESGTRADPIPAVRGMEYQYGRYYLDPEDSKIYLCKRTGEMDGGKVILQYLPHELIGQYFEAAQP</sequence>
<protein>
    <submittedName>
        <fullName evidence="1">Uncharacterized protein</fullName>
    </submittedName>
</protein>